<dbReference type="SUPFAM" id="SSF46785">
    <property type="entry name" value="Winged helix' DNA-binding domain"/>
    <property type="match status" value="1"/>
</dbReference>
<dbReference type="SMART" id="SM00346">
    <property type="entry name" value="HTH_ICLR"/>
    <property type="match status" value="1"/>
</dbReference>
<dbReference type="InterPro" id="IPR050707">
    <property type="entry name" value="HTH_MetabolicPath_Reg"/>
</dbReference>
<dbReference type="SUPFAM" id="SSF55781">
    <property type="entry name" value="GAF domain-like"/>
    <property type="match status" value="1"/>
</dbReference>
<evidence type="ECO:0000259" key="5">
    <source>
        <dbReference type="PROSITE" id="PS51078"/>
    </source>
</evidence>
<comment type="caution">
    <text evidence="6">The sequence shown here is derived from an EMBL/GenBank/DDBJ whole genome shotgun (WGS) entry which is preliminary data.</text>
</comment>
<evidence type="ECO:0000256" key="3">
    <source>
        <dbReference type="ARBA" id="ARBA00023163"/>
    </source>
</evidence>
<protein>
    <submittedName>
        <fullName evidence="6">IclR family transcriptional regulator</fullName>
    </submittedName>
</protein>
<dbReference type="RefSeq" id="WP_345679628.1">
    <property type="nucleotide sequence ID" value="NZ_BAABHS010000033.1"/>
</dbReference>
<dbReference type="InterPro" id="IPR014757">
    <property type="entry name" value="Tscrpt_reg_IclR_C"/>
</dbReference>
<dbReference type="PANTHER" id="PTHR30136:SF35">
    <property type="entry name" value="HTH-TYPE TRANSCRIPTIONAL REGULATOR RV1719"/>
    <property type="match status" value="1"/>
</dbReference>
<dbReference type="PROSITE" id="PS51077">
    <property type="entry name" value="HTH_ICLR"/>
    <property type="match status" value="1"/>
</dbReference>
<dbReference type="EMBL" id="BAABHS010000033">
    <property type="protein sequence ID" value="GAA4987484.1"/>
    <property type="molecule type" value="Genomic_DNA"/>
</dbReference>
<gene>
    <name evidence="6" type="ORF">GCM10023205_67860</name>
</gene>
<dbReference type="InterPro" id="IPR029016">
    <property type="entry name" value="GAF-like_dom_sf"/>
</dbReference>
<dbReference type="Proteomes" id="UP001500466">
    <property type="component" value="Unassembled WGS sequence"/>
</dbReference>
<dbReference type="Pfam" id="PF01614">
    <property type="entry name" value="IclR_C"/>
    <property type="match status" value="1"/>
</dbReference>
<sequence length="268" mass="28568">MSGTVAEIEETTGKSIAAVERAIDVLLLFGRSGRPDLGVTEIAQELGITKGAVHRILTALRSRRLITADPTTRRYALGPAAVALGRAYLARTDLRMVAAPELRALAAECGETATLSVRRGDTRIYVDQVLPASELRIEVSLGTPYPLHAGASSKAILAFLSDDEVDAYLGQARLEGLTPRTVTNPAALRKEIGQIRKRGYATSVGERQEGAAAVAAPVLDHDGCVMAVVSLAGPQFRFRQRLAECAPSVVRTAERLSAEFGYGLDDTD</sequence>
<keyword evidence="1" id="KW-0805">Transcription regulation</keyword>
<organism evidence="6 7">
    <name type="scientific">Yinghuangia aomiensis</name>
    <dbReference type="NCBI Taxonomy" id="676205"/>
    <lineage>
        <taxon>Bacteria</taxon>
        <taxon>Bacillati</taxon>
        <taxon>Actinomycetota</taxon>
        <taxon>Actinomycetes</taxon>
        <taxon>Kitasatosporales</taxon>
        <taxon>Streptomycetaceae</taxon>
        <taxon>Yinghuangia</taxon>
    </lineage>
</organism>
<dbReference type="InterPro" id="IPR036390">
    <property type="entry name" value="WH_DNA-bd_sf"/>
</dbReference>
<name>A0ABP9I531_9ACTN</name>
<dbReference type="Pfam" id="PF09339">
    <property type="entry name" value="HTH_IclR"/>
    <property type="match status" value="1"/>
</dbReference>
<dbReference type="PANTHER" id="PTHR30136">
    <property type="entry name" value="HELIX-TURN-HELIX TRANSCRIPTIONAL REGULATOR, ICLR FAMILY"/>
    <property type="match status" value="1"/>
</dbReference>
<proteinExistence type="predicted"/>
<dbReference type="Gene3D" id="3.30.450.40">
    <property type="match status" value="1"/>
</dbReference>
<evidence type="ECO:0000259" key="4">
    <source>
        <dbReference type="PROSITE" id="PS51077"/>
    </source>
</evidence>
<keyword evidence="2" id="KW-0238">DNA-binding</keyword>
<dbReference type="Gene3D" id="1.10.10.10">
    <property type="entry name" value="Winged helix-like DNA-binding domain superfamily/Winged helix DNA-binding domain"/>
    <property type="match status" value="1"/>
</dbReference>
<keyword evidence="3" id="KW-0804">Transcription</keyword>
<accession>A0ABP9I531</accession>
<evidence type="ECO:0000313" key="6">
    <source>
        <dbReference type="EMBL" id="GAA4987484.1"/>
    </source>
</evidence>
<evidence type="ECO:0000313" key="7">
    <source>
        <dbReference type="Proteomes" id="UP001500466"/>
    </source>
</evidence>
<dbReference type="InterPro" id="IPR005471">
    <property type="entry name" value="Tscrpt_reg_IclR_N"/>
</dbReference>
<feature type="domain" description="HTH iclR-type" evidence="4">
    <location>
        <begin position="16"/>
        <end position="79"/>
    </location>
</feature>
<keyword evidence="7" id="KW-1185">Reference proteome</keyword>
<dbReference type="PROSITE" id="PS51078">
    <property type="entry name" value="ICLR_ED"/>
    <property type="match status" value="1"/>
</dbReference>
<feature type="domain" description="IclR-ED" evidence="5">
    <location>
        <begin position="80"/>
        <end position="262"/>
    </location>
</feature>
<reference evidence="7" key="1">
    <citation type="journal article" date="2019" name="Int. J. Syst. Evol. Microbiol.">
        <title>The Global Catalogue of Microorganisms (GCM) 10K type strain sequencing project: providing services to taxonomists for standard genome sequencing and annotation.</title>
        <authorList>
            <consortium name="The Broad Institute Genomics Platform"/>
            <consortium name="The Broad Institute Genome Sequencing Center for Infectious Disease"/>
            <person name="Wu L."/>
            <person name="Ma J."/>
        </authorList>
    </citation>
    <scope>NUCLEOTIDE SEQUENCE [LARGE SCALE GENOMIC DNA]</scope>
    <source>
        <strain evidence="7">JCM 17986</strain>
    </source>
</reference>
<dbReference type="InterPro" id="IPR036388">
    <property type="entry name" value="WH-like_DNA-bd_sf"/>
</dbReference>
<evidence type="ECO:0000256" key="2">
    <source>
        <dbReference type="ARBA" id="ARBA00023125"/>
    </source>
</evidence>
<evidence type="ECO:0000256" key="1">
    <source>
        <dbReference type="ARBA" id="ARBA00023015"/>
    </source>
</evidence>